<reference evidence="1" key="1">
    <citation type="submission" date="2021-01" db="EMBL/GenBank/DDBJ databases">
        <authorList>
            <person name="Corre E."/>
            <person name="Pelletier E."/>
            <person name="Niang G."/>
            <person name="Scheremetjew M."/>
            <person name="Finn R."/>
            <person name="Kale V."/>
            <person name="Holt S."/>
            <person name="Cochrane G."/>
            <person name="Meng A."/>
            <person name="Brown T."/>
            <person name="Cohen L."/>
        </authorList>
    </citation>
    <scope>NUCLEOTIDE SEQUENCE</scope>
    <source>
        <strain evidence="1">CCMP3328</strain>
    </source>
</reference>
<dbReference type="EMBL" id="HBEF01023840">
    <property type="protein sequence ID" value="CAD8342605.1"/>
    <property type="molecule type" value="Transcribed_RNA"/>
</dbReference>
<sequence length="112" mass="12849">MINQRGSQTTLRTKQCYDHNYRLDSLESVLYSIATEAIETTDNQSTTNNHIQPNQSTIILTYQPTNKPTQTINHSTTHSRTRRLNNTLHSTGSKSSTISLPRFCYMKQTSER</sequence>
<dbReference type="AlphaFoldDB" id="A0A7R9ZSR0"/>
<evidence type="ECO:0000313" key="1">
    <source>
        <dbReference type="EMBL" id="CAD8342605.1"/>
    </source>
</evidence>
<organism evidence="1">
    <name type="scientific">Craspedostauros australis</name>
    <dbReference type="NCBI Taxonomy" id="1486917"/>
    <lineage>
        <taxon>Eukaryota</taxon>
        <taxon>Sar</taxon>
        <taxon>Stramenopiles</taxon>
        <taxon>Ochrophyta</taxon>
        <taxon>Bacillariophyta</taxon>
        <taxon>Bacillariophyceae</taxon>
        <taxon>Bacillariophycidae</taxon>
        <taxon>Naviculales</taxon>
        <taxon>Naviculaceae</taxon>
        <taxon>Craspedostauros</taxon>
    </lineage>
</organism>
<accession>A0A7R9ZSR0</accession>
<gene>
    <name evidence="1" type="ORF">CAUS1442_LOCUS14740</name>
</gene>
<name>A0A7R9ZSR0_9STRA</name>
<proteinExistence type="predicted"/>
<protein>
    <submittedName>
        <fullName evidence="1">Uncharacterized protein</fullName>
    </submittedName>
</protein>